<dbReference type="Proteomes" id="UP000184292">
    <property type="component" value="Unassembled WGS sequence"/>
</dbReference>
<gene>
    <name evidence="1" type="ORF">SAMN05444417_0780</name>
</gene>
<dbReference type="AlphaFoldDB" id="A0A1M6B5B6"/>
<organism evidence="1 2">
    <name type="scientific">Wenxinia saemankumensis</name>
    <dbReference type="NCBI Taxonomy" id="1447782"/>
    <lineage>
        <taxon>Bacteria</taxon>
        <taxon>Pseudomonadati</taxon>
        <taxon>Pseudomonadota</taxon>
        <taxon>Alphaproteobacteria</taxon>
        <taxon>Rhodobacterales</taxon>
        <taxon>Roseobacteraceae</taxon>
        <taxon>Wenxinia</taxon>
    </lineage>
</organism>
<dbReference type="GO" id="GO:0015421">
    <property type="term" value="F:ABC-type oligopeptide transporter activity"/>
    <property type="evidence" value="ECO:0007669"/>
    <property type="project" value="TreeGrafter"/>
</dbReference>
<protein>
    <recommendedName>
        <fullName evidence="3">ATP-binding cassette, subfamily B</fullName>
    </recommendedName>
</protein>
<evidence type="ECO:0000313" key="2">
    <source>
        <dbReference type="Proteomes" id="UP000184292"/>
    </source>
</evidence>
<dbReference type="SUPFAM" id="SSF52540">
    <property type="entry name" value="P-loop containing nucleoside triphosphate hydrolases"/>
    <property type="match status" value="1"/>
</dbReference>
<accession>A0A1M6B5B6</accession>
<dbReference type="Gene3D" id="3.40.50.300">
    <property type="entry name" value="P-loop containing nucleotide triphosphate hydrolases"/>
    <property type="match status" value="1"/>
</dbReference>
<dbReference type="InterPro" id="IPR039421">
    <property type="entry name" value="Type_1_exporter"/>
</dbReference>
<dbReference type="RefSeq" id="WP_244526259.1">
    <property type="nucleotide sequence ID" value="NZ_FQYO01000001.1"/>
</dbReference>
<proteinExistence type="predicted"/>
<evidence type="ECO:0000313" key="1">
    <source>
        <dbReference type="EMBL" id="SHI43768.1"/>
    </source>
</evidence>
<sequence length="107" mass="11651">MLRDFFSYYLPHRRLFLIDFGSAVPRLPAGGDTETERRIQAALEELSEGRTVLVIAHRLATIRGVDRITVVEDGRIGESGSHRSLLAAGGLYTRLDAAQSGGVLAAE</sequence>
<evidence type="ECO:0008006" key="3">
    <source>
        <dbReference type="Google" id="ProtNLM"/>
    </source>
</evidence>
<dbReference type="STRING" id="1447782.SAMN05444417_0780"/>
<dbReference type="InterPro" id="IPR027417">
    <property type="entry name" value="P-loop_NTPase"/>
</dbReference>
<dbReference type="PANTHER" id="PTHR43394">
    <property type="entry name" value="ATP-DEPENDENT PERMEASE MDL1, MITOCHONDRIAL"/>
    <property type="match status" value="1"/>
</dbReference>
<keyword evidence="2" id="KW-1185">Reference proteome</keyword>
<name>A0A1M6B5B6_9RHOB</name>
<dbReference type="EMBL" id="FQYO01000001">
    <property type="protein sequence ID" value="SHI43768.1"/>
    <property type="molecule type" value="Genomic_DNA"/>
</dbReference>
<dbReference type="PANTHER" id="PTHR43394:SF1">
    <property type="entry name" value="ATP-BINDING CASSETTE SUB-FAMILY B MEMBER 10, MITOCHONDRIAL"/>
    <property type="match status" value="1"/>
</dbReference>
<dbReference type="GO" id="GO:0090374">
    <property type="term" value="P:oligopeptide export from mitochondrion"/>
    <property type="evidence" value="ECO:0007669"/>
    <property type="project" value="TreeGrafter"/>
</dbReference>
<reference evidence="1 2" key="1">
    <citation type="submission" date="2016-11" db="EMBL/GenBank/DDBJ databases">
        <authorList>
            <person name="Jaros S."/>
            <person name="Januszkiewicz K."/>
            <person name="Wedrychowicz H."/>
        </authorList>
    </citation>
    <scope>NUCLEOTIDE SEQUENCE [LARGE SCALE GENOMIC DNA]</scope>
    <source>
        <strain evidence="1 2">DSM 100565</strain>
    </source>
</reference>